<keyword evidence="3" id="KW-0732">Signal</keyword>
<dbReference type="PROSITE" id="PS00122">
    <property type="entry name" value="CARBOXYLESTERASE_B_1"/>
    <property type="match status" value="1"/>
</dbReference>
<proteinExistence type="inferred from homology"/>
<dbReference type="GO" id="GO:0016787">
    <property type="term" value="F:hydrolase activity"/>
    <property type="evidence" value="ECO:0007669"/>
    <property type="project" value="UniProtKB-KW"/>
</dbReference>
<sequence length="535" mass="58211">MLCPWLVFLTLISSVTAVDTLVNLDYSVYDGRALANGITQWLGMRFAAPPVESLRFAAPQDPEVTVGVQNATQHGPLCIPTSKYPVPSGTSEDCLFLDVYAPSNASNTSDLPVFFWIHGGGFSSDSNTNYNGSGLIEAADMSIVIVTFNYRLGPYGFLGGSQVAEGASVNNGIKDMLKALEWVQHHIRKFGGNPNHVVLGGDSAGAGAVTLLLSAYGGRNDGLFHAAAAESQSFATMLTVNQSQFEYDNLVIRTGCAGEEDTLACLRGLNVSTLQQQNINTAFPNAQAAPLYMYGPVVDGDLIPDVTYRLFEQGRFVHVPVIFGDDTNEGTIFVPTNTSSVGQANTFIQTQFPSITLDQLRQINAWYLQPNETEAFPDAGIYWRPTSNAYGDIRYLCPGIFLSATYAAAGLPSWNYHYAVVDPTQGEEGYGTPHTVEVNAIWGPQYVSAAPPDSYFTSNAAIVPVMQGYWTSFIRSLDPNPLRAEGTPEWLDWGSHDDAYRRIYFQTNATAMESVPPTQRERCAYLSGIGVQLRQ</sequence>
<organism evidence="5 6">
    <name type="scientific">Penicilliopsis zonata CBS 506.65</name>
    <dbReference type="NCBI Taxonomy" id="1073090"/>
    <lineage>
        <taxon>Eukaryota</taxon>
        <taxon>Fungi</taxon>
        <taxon>Dikarya</taxon>
        <taxon>Ascomycota</taxon>
        <taxon>Pezizomycotina</taxon>
        <taxon>Eurotiomycetes</taxon>
        <taxon>Eurotiomycetidae</taxon>
        <taxon>Eurotiales</taxon>
        <taxon>Aspergillaceae</taxon>
        <taxon>Penicilliopsis</taxon>
    </lineage>
</organism>
<dbReference type="AlphaFoldDB" id="A0A1L9SGP4"/>
<evidence type="ECO:0000313" key="6">
    <source>
        <dbReference type="Proteomes" id="UP000184188"/>
    </source>
</evidence>
<evidence type="ECO:0000256" key="1">
    <source>
        <dbReference type="ARBA" id="ARBA00005964"/>
    </source>
</evidence>
<accession>A0A1L9SGP4</accession>
<dbReference type="PROSITE" id="PS00941">
    <property type="entry name" value="CARBOXYLESTERASE_B_2"/>
    <property type="match status" value="1"/>
</dbReference>
<dbReference type="Pfam" id="PF00135">
    <property type="entry name" value="COesterase"/>
    <property type="match status" value="1"/>
</dbReference>
<comment type="similarity">
    <text evidence="1 3">Belongs to the type-B carboxylesterase/lipase family.</text>
</comment>
<name>A0A1L9SGP4_9EURO</name>
<dbReference type="InterPro" id="IPR019826">
    <property type="entry name" value="Carboxylesterase_B_AS"/>
</dbReference>
<dbReference type="InterPro" id="IPR029058">
    <property type="entry name" value="AB_hydrolase_fold"/>
</dbReference>
<keyword evidence="6" id="KW-1185">Reference proteome</keyword>
<dbReference type="Gene3D" id="3.40.50.1820">
    <property type="entry name" value="alpha/beta hydrolase"/>
    <property type="match status" value="1"/>
</dbReference>
<dbReference type="InterPro" id="IPR050309">
    <property type="entry name" value="Type-B_Carboxylest/Lipase"/>
</dbReference>
<gene>
    <name evidence="5" type="ORF">ASPZODRAFT_152475</name>
</gene>
<feature type="chain" id="PRO_5011831665" description="Carboxylic ester hydrolase" evidence="3">
    <location>
        <begin position="18"/>
        <end position="535"/>
    </location>
</feature>
<dbReference type="RefSeq" id="XP_022580803.1">
    <property type="nucleotide sequence ID" value="XM_022725858.1"/>
</dbReference>
<evidence type="ECO:0000259" key="4">
    <source>
        <dbReference type="Pfam" id="PF00135"/>
    </source>
</evidence>
<dbReference type="GeneID" id="34612322"/>
<dbReference type="STRING" id="1073090.A0A1L9SGP4"/>
<feature type="domain" description="Carboxylesterase type B" evidence="4">
    <location>
        <begin position="36"/>
        <end position="508"/>
    </location>
</feature>
<dbReference type="InterPro" id="IPR019819">
    <property type="entry name" value="Carboxylesterase_B_CS"/>
</dbReference>
<reference evidence="6" key="1">
    <citation type="journal article" date="2017" name="Genome Biol.">
        <title>Comparative genomics reveals high biological diversity and specific adaptations in the industrially and medically important fungal genus Aspergillus.</title>
        <authorList>
            <person name="de Vries R.P."/>
            <person name="Riley R."/>
            <person name="Wiebenga A."/>
            <person name="Aguilar-Osorio G."/>
            <person name="Amillis S."/>
            <person name="Uchima C.A."/>
            <person name="Anderluh G."/>
            <person name="Asadollahi M."/>
            <person name="Askin M."/>
            <person name="Barry K."/>
            <person name="Battaglia E."/>
            <person name="Bayram O."/>
            <person name="Benocci T."/>
            <person name="Braus-Stromeyer S.A."/>
            <person name="Caldana C."/>
            <person name="Canovas D."/>
            <person name="Cerqueira G.C."/>
            <person name="Chen F."/>
            <person name="Chen W."/>
            <person name="Choi C."/>
            <person name="Clum A."/>
            <person name="Dos Santos R.A."/>
            <person name="Damasio A.R."/>
            <person name="Diallinas G."/>
            <person name="Emri T."/>
            <person name="Fekete E."/>
            <person name="Flipphi M."/>
            <person name="Freyberg S."/>
            <person name="Gallo A."/>
            <person name="Gournas C."/>
            <person name="Habgood R."/>
            <person name="Hainaut M."/>
            <person name="Harispe M.L."/>
            <person name="Henrissat B."/>
            <person name="Hilden K.S."/>
            <person name="Hope R."/>
            <person name="Hossain A."/>
            <person name="Karabika E."/>
            <person name="Karaffa L."/>
            <person name="Karanyi Z."/>
            <person name="Krasevec N."/>
            <person name="Kuo A."/>
            <person name="Kusch H."/>
            <person name="LaButti K."/>
            <person name="Lagendijk E.L."/>
            <person name="Lapidus A."/>
            <person name="Levasseur A."/>
            <person name="Lindquist E."/>
            <person name="Lipzen A."/>
            <person name="Logrieco A.F."/>
            <person name="MacCabe A."/>
            <person name="Maekelae M.R."/>
            <person name="Malavazi I."/>
            <person name="Melin P."/>
            <person name="Meyer V."/>
            <person name="Mielnichuk N."/>
            <person name="Miskei M."/>
            <person name="Molnar A.P."/>
            <person name="Mule G."/>
            <person name="Ngan C.Y."/>
            <person name="Orejas M."/>
            <person name="Orosz E."/>
            <person name="Ouedraogo J.P."/>
            <person name="Overkamp K.M."/>
            <person name="Park H.-S."/>
            <person name="Perrone G."/>
            <person name="Piumi F."/>
            <person name="Punt P.J."/>
            <person name="Ram A.F."/>
            <person name="Ramon A."/>
            <person name="Rauscher S."/>
            <person name="Record E."/>
            <person name="Riano-Pachon D.M."/>
            <person name="Robert V."/>
            <person name="Roehrig J."/>
            <person name="Ruller R."/>
            <person name="Salamov A."/>
            <person name="Salih N.S."/>
            <person name="Samson R.A."/>
            <person name="Sandor E."/>
            <person name="Sanguinetti M."/>
            <person name="Schuetze T."/>
            <person name="Sepcic K."/>
            <person name="Shelest E."/>
            <person name="Sherlock G."/>
            <person name="Sophianopoulou V."/>
            <person name="Squina F.M."/>
            <person name="Sun H."/>
            <person name="Susca A."/>
            <person name="Todd R.B."/>
            <person name="Tsang A."/>
            <person name="Unkles S.E."/>
            <person name="van de Wiele N."/>
            <person name="van Rossen-Uffink D."/>
            <person name="Oliveira J.V."/>
            <person name="Vesth T.C."/>
            <person name="Visser J."/>
            <person name="Yu J.-H."/>
            <person name="Zhou M."/>
            <person name="Andersen M.R."/>
            <person name="Archer D.B."/>
            <person name="Baker S.E."/>
            <person name="Benoit I."/>
            <person name="Brakhage A.A."/>
            <person name="Braus G.H."/>
            <person name="Fischer R."/>
            <person name="Frisvad J.C."/>
            <person name="Goldman G.H."/>
            <person name="Houbraken J."/>
            <person name="Oakley B."/>
            <person name="Pocsi I."/>
            <person name="Scazzocchio C."/>
            <person name="Seiboth B."/>
            <person name="vanKuyk P.A."/>
            <person name="Wortman J."/>
            <person name="Dyer P.S."/>
            <person name="Grigoriev I.V."/>
        </authorList>
    </citation>
    <scope>NUCLEOTIDE SEQUENCE [LARGE SCALE GENOMIC DNA]</scope>
    <source>
        <strain evidence="6">CBS 506.65</strain>
    </source>
</reference>
<dbReference type="InterPro" id="IPR002018">
    <property type="entry name" value="CarbesteraseB"/>
</dbReference>
<dbReference type="FunFam" id="3.40.50.1820:FF:000316">
    <property type="entry name" value="Carboxylic ester hydrolase"/>
    <property type="match status" value="1"/>
</dbReference>
<evidence type="ECO:0000313" key="5">
    <source>
        <dbReference type="EMBL" id="OJJ46293.1"/>
    </source>
</evidence>
<evidence type="ECO:0000256" key="2">
    <source>
        <dbReference type="ARBA" id="ARBA00022801"/>
    </source>
</evidence>
<dbReference type="Proteomes" id="UP000184188">
    <property type="component" value="Unassembled WGS sequence"/>
</dbReference>
<dbReference type="VEuPathDB" id="FungiDB:ASPZODRAFT_152475"/>
<dbReference type="EMBL" id="KV878343">
    <property type="protein sequence ID" value="OJJ46293.1"/>
    <property type="molecule type" value="Genomic_DNA"/>
</dbReference>
<evidence type="ECO:0000256" key="3">
    <source>
        <dbReference type="RuleBase" id="RU361235"/>
    </source>
</evidence>
<feature type="signal peptide" evidence="3">
    <location>
        <begin position="1"/>
        <end position="17"/>
    </location>
</feature>
<dbReference type="EC" id="3.1.1.-" evidence="3"/>
<dbReference type="SUPFAM" id="SSF53474">
    <property type="entry name" value="alpha/beta-Hydrolases"/>
    <property type="match status" value="1"/>
</dbReference>
<protein>
    <recommendedName>
        <fullName evidence="3">Carboxylic ester hydrolase</fullName>
        <ecNumber evidence="3">3.1.1.-</ecNumber>
    </recommendedName>
</protein>
<dbReference type="OrthoDB" id="408631at2759"/>
<keyword evidence="2 3" id="KW-0378">Hydrolase</keyword>
<dbReference type="PANTHER" id="PTHR11559">
    <property type="entry name" value="CARBOXYLESTERASE"/>
    <property type="match status" value="1"/>
</dbReference>